<dbReference type="Pfam" id="PF00651">
    <property type="entry name" value="BTB"/>
    <property type="match status" value="1"/>
</dbReference>
<dbReference type="OrthoDB" id="10249567at2759"/>
<evidence type="ECO:0000259" key="1">
    <source>
        <dbReference type="PROSITE" id="PS50097"/>
    </source>
</evidence>
<dbReference type="PROSITE" id="PS50097">
    <property type="entry name" value="BTB"/>
    <property type="match status" value="1"/>
</dbReference>
<dbReference type="STRING" id="947166.A0A1D1UP27"/>
<evidence type="ECO:0008006" key="5">
    <source>
        <dbReference type="Google" id="ProtNLM"/>
    </source>
</evidence>
<dbReference type="Gene3D" id="6.10.250.3030">
    <property type="match status" value="1"/>
</dbReference>
<evidence type="ECO:0000259" key="2">
    <source>
        <dbReference type="PROSITE" id="PS50144"/>
    </source>
</evidence>
<dbReference type="Proteomes" id="UP000186922">
    <property type="component" value="Unassembled WGS sequence"/>
</dbReference>
<gene>
    <name evidence="3" type="primary">RvY_00704-1</name>
    <name evidence="3" type="synonym">RvY_00704.1</name>
    <name evidence="3" type="ORF">RvY_00704</name>
</gene>
<dbReference type="AlphaFoldDB" id="A0A1D1UP27"/>
<sequence length="395" mass="44606">MALAKAEMDKNETIGTDQIQVTLKAASTGALLTMKIVWKIDFFSFRQHLTVPMASPAIKCSDLGVSEIDGDWCLVLIPKIMSKRENEEKEREFVSLHLRRETKGGDVPTRFWLRIMDAKNNCVYRRDCLKPVIFAPKSTGSAMWGWDRYISHEDLFLPKNNYLTDDSLILEAQIQCLASTKLVEDTMMPNTNSREVNLLTEHMGQMYRAKEFTDFTLVACDGRELKAHRAVLAARSEVFRSMVTYDTKESANRRCEIDDTDGETLDHVLSYMYGLDLEQLADTESVKKVLVAADKYCLKGLVEACETLLISKITAETAGNLLTMADRHNAASLKVACFKFILSHMSEVTNCGGMTEIAKYENGNKNGLMNEMMLRVGHLGRPQGYNKDTPSKMKY</sequence>
<organism evidence="3 4">
    <name type="scientific">Ramazzottius varieornatus</name>
    <name type="common">Water bear</name>
    <name type="synonym">Tardigrade</name>
    <dbReference type="NCBI Taxonomy" id="947166"/>
    <lineage>
        <taxon>Eukaryota</taxon>
        <taxon>Metazoa</taxon>
        <taxon>Ecdysozoa</taxon>
        <taxon>Tardigrada</taxon>
        <taxon>Eutardigrada</taxon>
        <taxon>Parachela</taxon>
        <taxon>Hypsibioidea</taxon>
        <taxon>Ramazzottiidae</taxon>
        <taxon>Ramazzottius</taxon>
    </lineage>
</organism>
<feature type="domain" description="MATH" evidence="2">
    <location>
        <begin position="33"/>
        <end position="174"/>
    </location>
</feature>
<dbReference type="PANTHER" id="PTHR24413">
    <property type="entry name" value="SPECKLE-TYPE POZ PROTEIN"/>
    <property type="match status" value="1"/>
</dbReference>
<dbReference type="Gene3D" id="2.60.210.10">
    <property type="entry name" value="Apoptosis, Tumor Necrosis Factor Receptor Associated Protein 2, Chain A"/>
    <property type="match status" value="1"/>
</dbReference>
<dbReference type="EMBL" id="BDGG01000001">
    <property type="protein sequence ID" value="GAU87918.1"/>
    <property type="molecule type" value="Genomic_DNA"/>
</dbReference>
<proteinExistence type="predicted"/>
<name>A0A1D1UP27_RAMVA</name>
<dbReference type="SUPFAM" id="SSF54695">
    <property type="entry name" value="POZ domain"/>
    <property type="match status" value="1"/>
</dbReference>
<comment type="caution">
    <text evidence="3">The sequence shown here is derived from an EMBL/GenBank/DDBJ whole genome shotgun (WGS) entry which is preliminary data.</text>
</comment>
<dbReference type="Pfam" id="PF22486">
    <property type="entry name" value="MATH_2"/>
    <property type="match status" value="1"/>
</dbReference>
<evidence type="ECO:0000313" key="3">
    <source>
        <dbReference type="EMBL" id="GAU87918.1"/>
    </source>
</evidence>
<dbReference type="InterPro" id="IPR000210">
    <property type="entry name" value="BTB/POZ_dom"/>
</dbReference>
<dbReference type="InterPro" id="IPR002083">
    <property type="entry name" value="MATH/TRAF_dom"/>
</dbReference>
<dbReference type="CDD" id="cd00121">
    <property type="entry name" value="MATH"/>
    <property type="match status" value="1"/>
</dbReference>
<keyword evidence="4" id="KW-1185">Reference proteome</keyword>
<dbReference type="SMART" id="SM00225">
    <property type="entry name" value="BTB"/>
    <property type="match status" value="1"/>
</dbReference>
<accession>A0A1D1UP27</accession>
<dbReference type="InterPro" id="IPR011333">
    <property type="entry name" value="SKP1/BTB/POZ_sf"/>
</dbReference>
<reference evidence="3 4" key="1">
    <citation type="journal article" date="2016" name="Nat. Commun.">
        <title>Extremotolerant tardigrade genome and improved radiotolerance of human cultured cells by tardigrade-unique protein.</title>
        <authorList>
            <person name="Hashimoto T."/>
            <person name="Horikawa D.D."/>
            <person name="Saito Y."/>
            <person name="Kuwahara H."/>
            <person name="Kozuka-Hata H."/>
            <person name="Shin-I T."/>
            <person name="Minakuchi Y."/>
            <person name="Ohishi K."/>
            <person name="Motoyama A."/>
            <person name="Aizu T."/>
            <person name="Enomoto A."/>
            <person name="Kondo K."/>
            <person name="Tanaka S."/>
            <person name="Hara Y."/>
            <person name="Koshikawa S."/>
            <person name="Sagara H."/>
            <person name="Miura T."/>
            <person name="Yokobori S."/>
            <person name="Miyagawa K."/>
            <person name="Suzuki Y."/>
            <person name="Kubo T."/>
            <person name="Oyama M."/>
            <person name="Kohara Y."/>
            <person name="Fujiyama A."/>
            <person name="Arakawa K."/>
            <person name="Katayama T."/>
            <person name="Toyoda A."/>
            <person name="Kunieda T."/>
        </authorList>
    </citation>
    <scope>NUCLEOTIDE SEQUENCE [LARGE SCALE GENOMIC DNA]</scope>
    <source>
        <strain evidence="3 4">YOKOZUNA-1</strain>
    </source>
</reference>
<dbReference type="SUPFAM" id="SSF49599">
    <property type="entry name" value="TRAF domain-like"/>
    <property type="match status" value="1"/>
</dbReference>
<dbReference type="PROSITE" id="PS50144">
    <property type="entry name" value="MATH"/>
    <property type="match status" value="1"/>
</dbReference>
<dbReference type="GO" id="GO:0030163">
    <property type="term" value="P:protein catabolic process"/>
    <property type="evidence" value="ECO:0007669"/>
    <property type="project" value="UniProtKB-ARBA"/>
</dbReference>
<dbReference type="InterPro" id="IPR008974">
    <property type="entry name" value="TRAF-like"/>
</dbReference>
<feature type="domain" description="BTB" evidence="1">
    <location>
        <begin position="213"/>
        <end position="273"/>
    </location>
</feature>
<evidence type="ECO:0000313" key="4">
    <source>
        <dbReference type="Proteomes" id="UP000186922"/>
    </source>
</evidence>
<dbReference type="Gene3D" id="3.30.710.10">
    <property type="entry name" value="Potassium Channel Kv1.1, Chain A"/>
    <property type="match status" value="1"/>
</dbReference>
<protein>
    <recommendedName>
        <fullName evidence="5">BTB domain-containing protein</fullName>
    </recommendedName>
</protein>